<dbReference type="PANTHER" id="PTHR30290:SF65">
    <property type="entry name" value="MONOACYL PHOSPHATIDYLINOSITOL TETRAMANNOSIDE-BINDING PROTEIN LPQW-RELATED"/>
    <property type="match status" value="1"/>
</dbReference>
<accession>A0ABR6BTB8</accession>
<keyword evidence="5" id="KW-1185">Reference proteome</keyword>
<dbReference type="PANTHER" id="PTHR30290">
    <property type="entry name" value="PERIPLASMIC BINDING COMPONENT OF ABC TRANSPORTER"/>
    <property type="match status" value="1"/>
</dbReference>
<evidence type="ECO:0000313" key="4">
    <source>
        <dbReference type="EMBL" id="MBA8930152.1"/>
    </source>
</evidence>
<feature type="chain" id="PRO_5046074146" evidence="2">
    <location>
        <begin position="23"/>
        <end position="563"/>
    </location>
</feature>
<dbReference type="InterPro" id="IPR039424">
    <property type="entry name" value="SBP_5"/>
</dbReference>
<dbReference type="Gene3D" id="3.90.76.10">
    <property type="entry name" value="Dipeptide-binding Protein, Domain 1"/>
    <property type="match status" value="1"/>
</dbReference>
<reference evidence="4 5" key="1">
    <citation type="submission" date="2020-08" db="EMBL/GenBank/DDBJ databases">
        <title>Genomic Encyclopedia of Archaeal and Bacterial Type Strains, Phase II (KMG-II): from individual species to whole genera.</title>
        <authorList>
            <person name="Goeker M."/>
        </authorList>
    </citation>
    <scope>NUCLEOTIDE SEQUENCE [LARGE SCALE GENOMIC DNA]</scope>
    <source>
        <strain evidence="4 5">DSM 43850</strain>
    </source>
</reference>
<dbReference type="Gene3D" id="3.40.190.10">
    <property type="entry name" value="Periplasmic binding protein-like II"/>
    <property type="match status" value="1"/>
</dbReference>
<proteinExistence type="predicted"/>
<protein>
    <submittedName>
        <fullName evidence="4">Peptide/nickel transport system substrate-binding protein</fullName>
    </submittedName>
</protein>
<dbReference type="EMBL" id="JACJID010000006">
    <property type="protein sequence ID" value="MBA8930152.1"/>
    <property type="molecule type" value="Genomic_DNA"/>
</dbReference>
<feature type="signal peptide" evidence="2">
    <location>
        <begin position="1"/>
        <end position="22"/>
    </location>
</feature>
<dbReference type="Pfam" id="PF00496">
    <property type="entry name" value="SBP_bac_5"/>
    <property type="match status" value="1"/>
</dbReference>
<dbReference type="InterPro" id="IPR000914">
    <property type="entry name" value="SBP_5_dom"/>
</dbReference>
<feature type="domain" description="Solute-binding protein family 5" evidence="3">
    <location>
        <begin position="111"/>
        <end position="478"/>
    </location>
</feature>
<keyword evidence="2" id="KW-0732">Signal</keyword>
<feature type="region of interest" description="Disordered" evidence="1">
    <location>
        <begin position="34"/>
        <end position="54"/>
    </location>
</feature>
<dbReference type="PROSITE" id="PS51257">
    <property type="entry name" value="PROKAR_LIPOPROTEIN"/>
    <property type="match status" value="1"/>
</dbReference>
<evidence type="ECO:0000259" key="3">
    <source>
        <dbReference type="Pfam" id="PF00496"/>
    </source>
</evidence>
<name>A0ABR6BTB8_9PSEU</name>
<evidence type="ECO:0000256" key="2">
    <source>
        <dbReference type="SAM" id="SignalP"/>
    </source>
</evidence>
<dbReference type="CDD" id="cd08501">
    <property type="entry name" value="PBP2_Lpqw"/>
    <property type="match status" value="1"/>
</dbReference>
<gene>
    <name evidence="4" type="ORF">BC739_007385</name>
</gene>
<evidence type="ECO:0000313" key="5">
    <source>
        <dbReference type="Proteomes" id="UP000517916"/>
    </source>
</evidence>
<dbReference type="RefSeq" id="WP_182839721.1">
    <property type="nucleotide sequence ID" value="NZ_BAAABQ010000019.1"/>
</dbReference>
<comment type="caution">
    <text evidence="4">The sequence shown here is derived from an EMBL/GenBank/DDBJ whole genome shotgun (WGS) entry which is preliminary data.</text>
</comment>
<dbReference type="Proteomes" id="UP000517916">
    <property type="component" value="Unassembled WGS sequence"/>
</dbReference>
<dbReference type="Gene3D" id="3.10.105.10">
    <property type="entry name" value="Dipeptide-binding Protein, Domain 3"/>
    <property type="match status" value="1"/>
</dbReference>
<organism evidence="4 5">
    <name type="scientific">Kutzneria viridogrisea</name>
    <dbReference type="NCBI Taxonomy" id="47990"/>
    <lineage>
        <taxon>Bacteria</taxon>
        <taxon>Bacillati</taxon>
        <taxon>Actinomycetota</taxon>
        <taxon>Actinomycetes</taxon>
        <taxon>Pseudonocardiales</taxon>
        <taxon>Pseudonocardiaceae</taxon>
        <taxon>Kutzneria</taxon>
    </lineage>
</organism>
<sequence>MSRGKWASVLVPVAAAALVLSACSGGGNGAGGLQTSDQLATGKNDINPHPASDIKDGGTLQWPLDALPDNWNENQSDGATLSGFYVVNALMPYFFKAKADNSLELDTNYLTSAEVVSTDPLVIDYKINPKAKWNNGRPITWEDVQAQATALNGKNTAYLVSTTTGYENIAKLEKGADDKEAKVTFATPFGEWKSLFSPLYPKELNSDAETFNKGWAENAPITASAFKVGKVDLTGKTVTEVRDPNWWGTPAHLDSIVFKVVSRPTLADALSSGAVDFYRVGSSVDLFKRGQAIPNTKMRQALEASYNLLDFSGAPSSILHDQDLRVAIEQGVDTKSIATGMLGPILPNPTALGNHFFMQGTKDYKDNSAPVKFDVEASKKKLDELGWKQNGQFRAKDGKELAITMVIDAANPISTSLSNLVQQQLKTIGVNTKINSVPAAELFKNYVVPGAFDLAFYNQNLQPQPVSTSKSAYYLDANSTQQNYAHIGNEAINKLLDAAAKEVDDTKRADLVQQADTEIWKSGHILPIYQVPGAYVVKNTLANFGAPGFAQYPIDYASIGFLK</sequence>
<evidence type="ECO:0000256" key="1">
    <source>
        <dbReference type="SAM" id="MobiDB-lite"/>
    </source>
</evidence>
<dbReference type="SUPFAM" id="SSF53850">
    <property type="entry name" value="Periplasmic binding protein-like II"/>
    <property type="match status" value="1"/>
</dbReference>